<dbReference type="RefSeq" id="WP_163741470.1">
    <property type="nucleotide sequence ID" value="NZ_JAAGOA010000016.1"/>
</dbReference>
<protein>
    <submittedName>
        <fullName evidence="1">DUF1028 domain-containing protein</fullName>
    </submittedName>
</protein>
<accession>A0A6L9SDQ4</accession>
<evidence type="ECO:0000313" key="1">
    <source>
        <dbReference type="EMBL" id="NEE02678.1"/>
    </source>
</evidence>
<dbReference type="InterPro" id="IPR029055">
    <property type="entry name" value="Ntn_hydrolases_N"/>
</dbReference>
<organism evidence="1 2">
    <name type="scientific">Phytoactinopolyspora halotolerans</name>
    <dbReference type="NCBI Taxonomy" id="1981512"/>
    <lineage>
        <taxon>Bacteria</taxon>
        <taxon>Bacillati</taxon>
        <taxon>Actinomycetota</taxon>
        <taxon>Actinomycetes</taxon>
        <taxon>Jiangellales</taxon>
        <taxon>Jiangellaceae</taxon>
        <taxon>Phytoactinopolyspora</taxon>
    </lineage>
</organism>
<proteinExistence type="predicted"/>
<evidence type="ECO:0000313" key="2">
    <source>
        <dbReference type="Proteomes" id="UP000475214"/>
    </source>
</evidence>
<dbReference type="AlphaFoldDB" id="A0A6L9SDQ4"/>
<reference evidence="1 2" key="1">
    <citation type="submission" date="2020-02" db="EMBL/GenBank/DDBJ databases">
        <authorList>
            <person name="Li X.-J."/>
            <person name="Han X.-M."/>
        </authorList>
    </citation>
    <scope>NUCLEOTIDE SEQUENCE [LARGE SCALE GENOMIC DNA]</scope>
    <source>
        <strain evidence="1 2">CCTCC AB 2017055</strain>
    </source>
</reference>
<dbReference type="Pfam" id="PF06267">
    <property type="entry name" value="DUF1028"/>
    <property type="match status" value="1"/>
</dbReference>
<dbReference type="PANTHER" id="PTHR39328:SF1">
    <property type="entry name" value="BLL2871 PROTEIN"/>
    <property type="match status" value="1"/>
</dbReference>
<keyword evidence="2" id="KW-1185">Reference proteome</keyword>
<dbReference type="InterPro" id="IPR010430">
    <property type="entry name" value="DUF1028"/>
</dbReference>
<comment type="caution">
    <text evidence="1">The sequence shown here is derived from an EMBL/GenBank/DDBJ whole genome shotgun (WGS) entry which is preliminary data.</text>
</comment>
<gene>
    <name evidence="1" type="ORF">G1H10_21160</name>
</gene>
<dbReference type="PANTHER" id="PTHR39328">
    <property type="entry name" value="BLL2871 PROTEIN"/>
    <property type="match status" value="1"/>
</dbReference>
<dbReference type="Gene3D" id="3.60.20.10">
    <property type="entry name" value="Glutamine Phosphoribosylpyrophosphate, subunit 1, domain 1"/>
    <property type="match status" value="1"/>
</dbReference>
<dbReference type="SUPFAM" id="SSF56235">
    <property type="entry name" value="N-terminal nucleophile aminohydrolases (Ntn hydrolases)"/>
    <property type="match status" value="1"/>
</dbReference>
<dbReference type="EMBL" id="JAAGOA010000016">
    <property type="protein sequence ID" value="NEE02678.1"/>
    <property type="molecule type" value="Genomic_DNA"/>
</dbReference>
<sequence length="228" mass="23880">MTFSLAVADPGTGQVGVAAMTAMPGVGKIVAHARTRCGAAASQAIMNPYLAFDGLALIGQGVPADEALAYLVDQDPGREGRQVGIVDLAGRSAGHTGSLPADWKGHRTGPHYACQGNRLAGSQVLDAAVDAYEARAGDQLVDRLVAALDAGEDAGGDTQGHRSATVLIMGSELYPLWDLRIDDADDPLAHLHKQKETFAQELLPEIEMLPKRTDPLGEVDYRGTGDTV</sequence>
<name>A0A6L9SDQ4_9ACTN</name>
<dbReference type="Proteomes" id="UP000475214">
    <property type="component" value="Unassembled WGS sequence"/>
</dbReference>